<dbReference type="EMBL" id="JAGXEW010000061">
    <property type="protein sequence ID" value="KAK1150448.1"/>
    <property type="molecule type" value="Genomic_DNA"/>
</dbReference>
<dbReference type="Gene3D" id="1.10.150.50">
    <property type="entry name" value="Transcription Factor, Ets-1"/>
    <property type="match status" value="1"/>
</dbReference>
<evidence type="ECO:0000256" key="3">
    <source>
        <dbReference type="ARBA" id="ARBA00022490"/>
    </source>
</evidence>
<evidence type="ECO:0000256" key="5">
    <source>
        <dbReference type="ARBA" id="ARBA00022599"/>
    </source>
</evidence>
<dbReference type="GO" id="GO:0000289">
    <property type="term" value="P:nuclear-transcribed mRNA poly(A) tail shortening"/>
    <property type="evidence" value="ECO:0007669"/>
    <property type="project" value="TreeGrafter"/>
</dbReference>
<dbReference type="GO" id="GO:0030371">
    <property type="term" value="F:translation repressor activity"/>
    <property type="evidence" value="ECO:0007669"/>
    <property type="project" value="InterPro"/>
</dbReference>
<accession>A0AAD8CIS7</accession>
<dbReference type="FunFam" id="1.10.150.50:FF:000013">
    <property type="entry name" value="Protein Smaug homolog 1 isoform 2"/>
    <property type="match status" value="1"/>
</dbReference>
<dbReference type="InterPro" id="IPR050897">
    <property type="entry name" value="SMAUG/VTS1_RNA-bind"/>
</dbReference>
<proteinExistence type="inferred from homology"/>
<dbReference type="SUPFAM" id="SSF47769">
    <property type="entry name" value="SAM/Pointed domain"/>
    <property type="match status" value="1"/>
</dbReference>
<keyword evidence="4" id="KW-0678">Repressor</keyword>
<evidence type="ECO:0000313" key="13">
    <source>
        <dbReference type="Proteomes" id="UP001230051"/>
    </source>
</evidence>
<dbReference type="InterPro" id="IPR001660">
    <property type="entry name" value="SAM"/>
</dbReference>
<comment type="subcellular location">
    <subcellularLocation>
        <location evidence="1">Cytoplasm</location>
    </subcellularLocation>
    <subcellularLocation>
        <location evidence="7">Synapse</location>
        <location evidence="7">Synaptosome</location>
    </subcellularLocation>
</comment>
<protein>
    <recommendedName>
        <fullName evidence="8">Protein Smaug homolog 1</fullName>
    </recommendedName>
    <alternativeName>
        <fullName evidence="9">Sterile alpha motif domain-containing protein 4A</fullName>
    </alternativeName>
</protein>
<comment type="caution">
    <text evidence="12">The sequence shown here is derived from an EMBL/GenBank/DDBJ whole genome shotgun (WGS) entry which is preliminary data.</text>
</comment>
<feature type="region of interest" description="Disordered" evidence="10">
    <location>
        <begin position="410"/>
        <end position="436"/>
    </location>
</feature>
<dbReference type="AlphaFoldDB" id="A0AAD8CIS7"/>
<feature type="region of interest" description="Disordered" evidence="10">
    <location>
        <begin position="156"/>
        <end position="178"/>
    </location>
</feature>
<reference evidence="12" key="1">
    <citation type="submission" date="2022-02" db="EMBL/GenBank/DDBJ databases">
        <title>Atlantic sturgeon de novo genome assembly.</title>
        <authorList>
            <person name="Stock M."/>
            <person name="Klopp C."/>
            <person name="Guiguen Y."/>
            <person name="Cabau C."/>
            <person name="Parinello H."/>
            <person name="Santidrian Yebra-Pimentel E."/>
            <person name="Kuhl H."/>
            <person name="Dirks R.P."/>
            <person name="Guessner J."/>
            <person name="Wuertz S."/>
            <person name="Du K."/>
            <person name="Schartl M."/>
        </authorList>
    </citation>
    <scope>NUCLEOTIDE SEQUENCE</scope>
    <source>
        <strain evidence="12">STURGEONOMICS-FGT-2020</strain>
        <tissue evidence="12">Whole blood</tissue>
    </source>
</reference>
<dbReference type="InterPro" id="IPR013761">
    <property type="entry name" value="SAM/pointed_sf"/>
</dbReference>
<evidence type="ECO:0000313" key="12">
    <source>
        <dbReference type="EMBL" id="KAK1150448.1"/>
    </source>
</evidence>
<evidence type="ECO:0000259" key="11">
    <source>
        <dbReference type="SMART" id="SM00454"/>
    </source>
</evidence>
<evidence type="ECO:0000256" key="10">
    <source>
        <dbReference type="SAM" id="MobiDB-lite"/>
    </source>
</evidence>
<dbReference type="GO" id="GO:0000932">
    <property type="term" value="C:P-body"/>
    <property type="evidence" value="ECO:0007669"/>
    <property type="project" value="TreeGrafter"/>
</dbReference>
<dbReference type="InterPro" id="IPR037634">
    <property type="entry name" value="Smaug_SAM"/>
</dbReference>
<feature type="compositionally biased region" description="Low complexity" evidence="10">
    <location>
        <begin position="206"/>
        <end position="218"/>
    </location>
</feature>
<evidence type="ECO:0000256" key="6">
    <source>
        <dbReference type="ARBA" id="ARBA00022845"/>
    </source>
</evidence>
<dbReference type="Proteomes" id="UP001230051">
    <property type="component" value="Unassembled WGS sequence"/>
</dbReference>
<keyword evidence="3" id="KW-0963">Cytoplasm</keyword>
<evidence type="ECO:0000256" key="2">
    <source>
        <dbReference type="ARBA" id="ARBA00008232"/>
    </source>
</evidence>
<evidence type="ECO:0000256" key="4">
    <source>
        <dbReference type="ARBA" id="ARBA00022491"/>
    </source>
</evidence>
<dbReference type="SMART" id="SM00454">
    <property type="entry name" value="SAM"/>
    <property type="match status" value="1"/>
</dbReference>
<feature type="region of interest" description="Disordered" evidence="10">
    <location>
        <begin position="195"/>
        <end position="280"/>
    </location>
</feature>
<dbReference type="GO" id="GO:0043005">
    <property type="term" value="C:neuron projection"/>
    <property type="evidence" value="ECO:0007669"/>
    <property type="project" value="UniProtKB-KW"/>
</dbReference>
<evidence type="ECO:0000256" key="1">
    <source>
        <dbReference type="ARBA" id="ARBA00004496"/>
    </source>
</evidence>
<keyword evidence="5" id="KW-0771">Synaptosome</keyword>
<name>A0AAD8CIS7_ACIOX</name>
<evidence type="ECO:0000256" key="7">
    <source>
        <dbReference type="ARBA" id="ARBA00034102"/>
    </source>
</evidence>
<evidence type="ECO:0000256" key="8">
    <source>
        <dbReference type="ARBA" id="ARBA00041183"/>
    </source>
</evidence>
<dbReference type="PANTHER" id="PTHR12515:SF8">
    <property type="entry name" value="PROTEIN SMAUG HOMOLOG 1"/>
    <property type="match status" value="1"/>
</dbReference>
<feature type="compositionally biased region" description="Polar residues" evidence="10">
    <location>
        <begin position="219"/>
        <end position="228"/>
    </location>
</feature>
<dbReference type="GO" id="GO:0045202">
    <property type="term" value="C:synapse"/>
    <property type="evidence" value="ECO:0007669"/>
    <property type="project" value="UniProtKB-SubCell"/>
</dbReference>
<dbReference type="CDD" id="cd09557">
    <property type="entry name" value="SAM_Smaug"/>
    <property type="match status" value="1"/>
</dbReference>
<dbReference type="Pfam" id="PF26034">
    <property type="entry name" value="PHAT_SMAUG"/>
    <property type="match status" value="1"/>
</dbReference>
<dbReference type="InterPro" id="IPR058599">
    <property type="entry name" value="PHAT_Smg/ZCCHC2-like"/>
</dbReference>
<comment type="similarity">
    <text evidence="2">Belongs to the SMAUG family.</text>
</comment>
<keyword evidence="5" id="KW-0770">Synapse</keyword>
<feature type="compositionally biased region" description="Pro residues" evidence="10">
    <location>
        <begin position="165"/>
        <end position="175"/>
    </location>
</feature>
<keyword evidence="13" id="KW-1185">Reference proteome</keyword>
<dbReference type="PANTHER" id="PTHR12515">
    <property type="entry name" value="STERILE ALPHA MOTIF DOMAIN CONTAINING PROTEIN 4-RELATED"/>
    <property type="match status" value="1"/>
</dbReference>
<evidence type="ECO:0000256" key="9">
    <source>
        <dbReference type="ARBA" id="ARBA00041298"/>
    </source>
</evidence>
<keyword evidence="6" id="KW-0810">Translation regulation</keyword>
<dbReference type="Pfam" id="PF25479">
    <property type="entry name" value="Vts1"/>
    <property type="match status" value="1"/>
</dbReference>
<dbReference type="GO" id="GO:0003729">
    <property type="term" value="F:mRNA binding"/>
    <property type="evidence" value="ECO:0007669"/>
    <property type="project" value="TreeGrafter"/>
</dbReference>
<dbReference type="InterPro" id="IPR057327">
    <property type="entry name" value="Vts1_dom"/>
</dbReference>
<feature type="domain" description="SAM" evidence="11">
    <location>
        <begin position="326"/>
        <end position="389"/>
    </location>
</feature>
<organism evidence="12 13">
    <name type="scientific">Acipenser oxyrinchus oxyrinchus</name>
    <dbReference type="NCBI Taxonomy" id="40147"/>
    <lineage>
        <taxon>Eukaryota</taxon>
        <taxon>Metazoa</taxon>
        <taxon>Chordata</taxon>
        <taxon>Craniata</taxon>
        <taxon>Vertebrata</taxon>
        <taxon>Euteleostomi</taxon>
        <taxon>Actinopterygii</taxon>
        <taxon>Chondrostei</taxon>
        <taxon>Acipenseriformes</taxon>
        <taxon>Acipenseridae</taxon>
        <taxon>Acipenser</taxon>
    </lineage>
</organism>
<gene>
    <name evidence="12" type="ORF">AOXY_G34116</name>
</gene>
<dbReference type="Pfam" id="PF00536">
    <property type="entry name" value="SAM_1"/>
    <property type="match status" value="1"/>
</dbReference>
<sequence>MFRDQVRVLAGWFKGWNECEQTVALLSLLKQVSRTQARFLQLCLEHSLADCTELQVLELEANNPVLISQWQGEPKERVLSLVLTHLPLLQPGNVEAKGSTCSCFPRSWLTPSSTGATWRRAGSCYRDALIHPATPLEDRAALALWLNHLEERAAARADSLERPDPSPPLPSPPAPRLRRPAQRLAEHPRLGLWRGSWHQQGCENGTSPVPSISVPSTINALGTPSGANTILPGGHSGQHSPLKRSVSLTPDERQSGSPSDTAGCPRRTCAARPLPDHAPCPPEQCGVLGQRGSEHLDEGPHMSGTAHCTTFHEEGSGMRVSSPEREREDMAHYVPAWLKSLRLHKYAALFSTMTYDEMMSLTERQLESQNVTKGARHKIVISIQKLKERHMVLRSLEKDVLEGVVLRPSAGAAPDDPDAHQGLQRRGFGTAAPVKL</sequence>